<feature type="non-terminal residue" evidence="2">
    <location>
        <position position="1"/>
    </location>
</feature>
<dbReference type="Proteomes" id="UP000779574">
    <property type="component" value="Unassembled WGS sequence"/>
</dbReference>
<organism evidence="2 3">
    <name type="scientific">Aureobasidium melanogenum</name>
    <name type="common">Aureobasidium pullulans var. melanogenum</name>
    <dbReference type="NCBI Taxonomy" id="46634"/>
    <lineage>
        <taxon>Eukaryota</taxon>
        <taxon>Fungi</taxon>
        <taxon>Dikarya</taxon>
        <taxon>Ascomycota</taxon>
        <taxon>Pezizomycotina</taxon>
        <taxon>Dothideomycetes</taxon>
        <taxon>Dothideomycetidae</taxon>
        <taxon>Dothideales</taxon>
        <taxon>Saccotheciaceae</taxon>
        <taxon>Aureobasidium</taxon>
    </lineage>
</organism>
<evidence type="ECO:0000313" key="3">
    <source>
        <dbReference type="Proteomes" id="UP000779574"/>
    </source>
</evidence>
<gene>
    <name evidence="2" type="ORF">KCU76_g15432</name>
</gene>
<sequence>MLSAIAAVVFLGKKDIASQQRQSSNLLPKELYLSFTPSSRPVYASVDPEGLPDIYHTFLERPLQPILSRDHREEYSKSSLTVALRYGEPVSESSNALSQSSGDTARVATESTRTHEAESPEEAGLHSAVRFQLESPMATISSSYSEWTICLRCEDMLEKVNLLLGLGRLVRFVVRVSQLPASGYQVKSAVGLVVACTP</sequence>
<feature type="region of interest" description="Disordered" evidence="1">
    <location>
        <begin position="92"/>
        <end position="125"/>
    </location>
</feature>
<proteinExistence type="predicted"/>
<accession>A0A9P8E3W9</accession>
<name>A0A9P8E3W9_AURME</name>
<feature type="compositionally biased region" description="Polar residues" evidence="1">
    <location>
        <begin position="92"/>
        <end position="103"/>
    </location>
</feature>
<dbReference type="AlphaFoldDB" id="A0A9P8E3W9"/>
<reference evidence="2" key="1">
    <citation type="journal article" date="2021" name="J Fungi (Basel)">
        <title>Virulence traits and population genomics of the black yeast Aureobasidium melanogenum.</title>
        <authorList>
            <person name="Cernosa A."/>
            <person name="Sun X."/>
            <person name="Gostincar C."/>
            <person name="Fang C."/>
            <person name="Gunde-Cimerman N."/>
            <person name="Song Z."/>
        </authorList>
    </citation>
    <scope>NUCLEOTIDE SEQUENCE</scope>
    <source>
        <strain evidence="2">EXF-9911</strain>
    </source>
</reference>
<comment type="caution">
    <text evidence="2">The sequence shown here is derived from an EMBL/GenBank/DDBJ whole genome shotgun (WGS) entry which is preliminary data.</text>
</comment>
<reference evidence="2" key="2">
    <citation type="submission" date="2021-08" db="EMBL/GenBank/DDBJ databases">
        <authorList>
            <person name="Gostincar C."/>
            <person name="Sun X."/>
            <person name="Song Z."/>
            <person name="Gunde-Cimerman N."/>
        </authorList>
    </citation>
    <scope>NUCLEOTIDE SEQUENCE</scope>
    <source>
        <strain evidence="2">EXF-9911</strain>
    </source>
</reference>
<evidence type="ECO:0000256" key="1">
    <source>
        <dbReference type="SAM" id="MobiDB-lite"/>
    </source>
</evidence>
<dbReference type="EMBL" id="JAHFXF010001011">
    <property type="protein sequence ID" value="KAG9679179.1"/>
    <property type="molecule type" value="Genomic_DNA"/>
</dbReference>
<dbReference type="OrthoDB" id="3879592at2759"/>
<protein>
    <submittedName>
        <fullName evidence="2">Uncharacterized protein</fullName>
    </submittedName>
</protein>
<evidence type="ECO:0000313" key="2">
    <source>
        <dbReference type="EMBL" id="KAG9679179.1"/>
    </source>
</evidence>